<dbReference type="AlphaFoldDB" id="A0A0F6U5H4"/>
<evidence type="ECO:0000313" key="2">
    <source>
        <dbReference type="Proteomes" id="UP000034103"/>
    </source>
</evidence>
<name>A0A0F6U5H4_MICAE</name>
<accession>A0A0F6U5H4</accession>
<dbReference type="InterPro" id="IPR027417">
    <property type="entry name" value="P-loop_NTPase"/>
</dbReference>
<dbReference type="SUPFAM" id="SSF52540">
    <property type="entry name" value="P-loop containing nucleoside triphosphate hydrolases"/>
    <property type="match status" value="1"/>
</dbReference>
<dbReference type="PATRIC" id="fig|1641812.3.peg.2877"/>
<protein>
    <submittedName>
        <fullName evidence="1">Uncharacterized protein</fullName>
    </submittedName>
</protein>
<evidence type="ECO:0000313" key="1">
    <source>
        <dbReference type="EMBL" id="AKE65121.1"/>
    </source>
</evidence>
<reference evidence="1 2" key="1">
    <citation type="journal article" date="2015" name="Genome Announc.">
        <title>Complete Genome Sequence of Microcystis aeruginosa NIES-2549, a Bloom-Forming Cyanobacterium from Lake Kasumigaura, Japan.</title>
        <authorList>
            <person name="Yamaguchi H."/>
            <person name="Suzuki S."/>
            <person name="Tanabe Y."/>
            <person name="Osana Y."/>
            <person name="Shimura Y."/>
            <person name="Ishida K."/>
            <person name="Kawachi M."/>
        </authorList>
    </citation>
    <scope>NUCLEOTIDE SEQUENCE [LARGE SCALE GENOMIC DNA]</scope>
    <source>
        <strain evidence="1 2">NIES-2549</strain>
    </source>
</reference>
<sequence>MEVKQVNQIICIGDCIAGKTHLCLEILNPDGHYIKVVEPDYKFMKSFILDDRGITIAGTRNGGKCGFSETYMEFKAYLTAGLQTIDLDIIDTLGEIWRKSWQDVHDEMWQETLNKIQTADAVLVILEPYREIINPEKDNLDHFITRQQWIKRFEKWVDFLLKECSQVSHLLICLNKVDLCPINLTEEAKKLAYDPHYQYLNWQEKDSYVYHRYFTPVQSQIQRLNQHRKKAARFFITSIYQRDLLELPLIYISSYVNFS</sequence>
<gene>
    <name evidence="1" type="ORF">MYAER_2781</name>
</gene>
<dbReference type="Gene3D" id="3.40.50.300">
    <property type="entry name" value="P-loop containing nucleotide triphosphate hydrolases"/>
    <property type="match status" value="1"/>
</dbReference>
<proteinExistence type="predicted"/>
<dbReference type="EMBL" id="CP011304">
    <property type="protein sequence ID" value="AKE65121.1"/>
    <property type="molecule type" value="Genomic_DNA"/>
</dbReference>
<organism evidence="1 2">
    <name type="scientific">Microcystis aeruginosa NIES-2549</name>
    <dbReference type="NCBI Taxonomy" id="1641812"/>
    <lineage>
        <taxon>Bacteria</taxon>
        <taxon>Bacillati</taxon>
        <taxon>Cyanobacteriota</taxon>
        <taxon>Cyanophyceae</taxon>
        <taxon>Oscillatoriophycideae</taxon>
        <taxon>Chroococcales</taxon>
        <taxon>Microcystaceae</taxon>
        <taxon>Microcystis</taxon>
    </lineage>
</organism>
<dbReference type="Proteomes" id="UP000034103">
    <property type="component" value="Chromosome"/>
</dbReference>
<dbReference type="HOGENOM" id="CLU_917164_0_0_3"/>